<dbReference type="KEGG" id="lrs:PX52LOC_08169"/>
<dbReference type="Proteomes" id="UP000324974">
    <property type="component" value="Chromosome"/>
</dbReference>
<name>A0A5C1APX4_9BACT</name>
<keyword evidence="4" id="KW-1185">Reference proteome</keyword>
<evidence type="ECO:0000313" key="3">
    <source>
        <dbReference type="EMBL" id="QEL21040.1"/>
    </source>
</evidence>
<keyword evidence="2" id="KW-1133">Transmembrane helix</keyword>
<feature type="transmembrane region" description="Helical" evidence="2">
    <location>
        <begin position="99"/>
        <end position="130"/>
    </location>
</feature>
<evidence type="ECO:0008006" key="5">
    <source>
        <dbReference type="Google" id="ProtNLM"/>
    </source>
</evidence>
<keyword evidence="2" id="KW-0812">Transmembrane</keyword>
<feature type="region of interest" description="Disordered" evidence="1">
    <location>
        <begin position="142"/>
        <end position="194"/>
    </location>
</feature>
<gene>
    <name evidence="3" type="ORF">PX52LOC_08169</name>
</gene>
<feature type="compositionally biased region" description="Basic and acidic residues" evidence="1">
    <location>
        <begin position="172"/>
        <end position="194"/>
    </location>
</feature>
<evidence type="ECO:0000256" key="2">
    <source>
        <dbReference type="SAM" id="Phobius"/>
    </source>
</evidence>
<dbReference type="OrthoDB" id="289089at2"/>
<feature type="transmembrane region" description="Helical" evidence="2">
    <location>
        <begin position="55"/>
        <end position="79"/>
    </location>
</feature>
<sequence>MFAQFDNDGGASYFFMMLLVIIGVVLAIQILFLLNLSRCLQQISPRNRDIEPGSVWLWLVPFVNLVWMFIVVNRVSSSLKNEYRDRGWRVRSDFGSSVGLTYCGCVLASIIPVVGAIFGLIALVCFCIYYRQIAGYKTELVENSGPEGDDRRDEGRSRRGSRRYADEDDDYDDRRDRRDRRGDRYDDDYDDRRD</sequence>
<dbReference type="EMBL" id="CP042425">
    <property type="protein sequence ID" value="QEL21040.1"/>
    <property type="molecule type" value="Genomic_DNA"/>
</dbReference>
<feature type="compositionally biased region" description="Basic and acidic residues" evidence="1">
    <location>
        <begin position="148"/>
        <end position="157"/>
    </location>
</feature>
<evidence type="ECO:0000313" key="4">
    <source>
        <dbReference type="Proteomes" id="UP000324974"/>
    </source>
</evidence>
<dbReference type="AlphaFoldDB" id="A0A5C1APX4"/>
<organism evidence="3 4">
    <name type="scientific">Limnoglobus roseus</name>
    <dbReference type="NCBI Taxonomy" id="2598579"/>
    <lineage>
        <taxon>Bacteria</taxon>
        <taxon>Pseudomonadati</taxon>
        <taxon>Planctomycetota</taxon>
        <taxon>Planctomycetia</taxon>
        <taxon>Gemmatales</taxon>
        <taxon>Gemmataceae</taxon>
        <taxon>Limnoglobus</taxon>
    </lineage>
</organism>
<reference evidence="4" key="1">
    <citation type="submission" date="2019-08" db="EMBL/GenBank/DDBJ databases">
        <title>Limnoglobus roseus gen. nov., sp. nov., a novel freshwater planctomycete with a giant genome from the family Gemmataceae.</title>
        <authorList>
            <person name="Kulichevskaya I.S."/>
            <person name="Naumoff D.G."/>
            <person name="Miroshnikov K."/>
            <person name="Ivanova A."/>
            <person name="Philippov D.A."/>
            <person name="Hakobyan A."/>
            <person name="Rijpstra I.C."/>
            <person name="Sinninghe Damste J.S."/>
            <person name="Liesack W."/>
            <person name="Dedysh S.N."/>
        </authorList>
    </citation>
    <scope>NUCLEOTIDE SEQUENCE [LARGE SCALE GENOMIC DNA]</scope>
    <source>
        <strain evidence="4">PX52</strain>
    </source>
</reference>
<evidence type="ECO:0000256" key="1">
    <source>
        <dbReference type="SAM" id="MobiDB-lite"/>
    </source>
</evidence>
<feature type="transmembrane region" description="Helical" evidence="2">
    <location>
        <begin position="12"/>
        <end position="34"/>
    </location>
</feature>
<proteinExistence type="predicted"/>
<protein>
    <recommendedName>
        <fullName evidence="5">DUF4328 domain-containing protein</fullName>
    </recommendedName>
</protein>
<accession>A0A5C1APX4</accession>
<keyword evidence="2" id="KW-0472">Membrane</keyword>